<keyword evidence="8" id="KW-1185">Reference proteome</keyword>
<reference evidence="7 8" key="1">
    <citation type="submission" date="2020-06" db="EMBL/GenBank/DDBJ databases">
        <authorList>
            <person name="Li R."/>
            <person name="Bekaert M."/>
        </authorList>
    </citation>
    <scope>NUCLEOTIDE SEQUENCE [LARGE SCALE GENOMIC DNA]</scope>
    <source>
        <strain evidence="8">wild</strain>
    </source>
</reference>
<feature type="chain" id="PRO_5027057792" description="SRCR domain-containing protein" evidence="5">
    <location>
        <begin position="19"/>
        <end position="498"/>
    </location>
</feature>
<keyword evidence="1 2" id="KW-1015">Disulfide bond</keyword>
<feature type="signal peptide" evidence="5">
    <location>
        <begin position="1"/>
        <end position="18"/>
    </location>
</feature>
<dbReference type="EMBL" id="CACVKT020005871">
    <property type="protein sequence ID" value="CAC5398275.1"/>
    <property type="molecule type" value="Genomic_DNA"/>
</dbReference>
<accession>A0A6J8CQT3</accession>
<evidence type="ECO:0000256" key="3">
    <source>
        <dbReference type="SAM" id="MobiDB-lite"/>
    </source>
</evidence>
<keyword evidence="5" id="KW-0732">Signal</keyword>
<comment type="caution">
    <text evidence="2">Lacks conserved residue(s) required for the propagation of feature annotation.</text>
</comment>
<sequence>MVKIRINILYEFFVLVEAIEGVTLTLCEHSVPGYKSVTCQGDEVIKLKKIIYSEFPCQTASNSHICHSNITTYVNENCLGQNNCTLQTDILSEDSCQRAPRHLVVNFDCSRNGWFGKYPVTVHTCSNSLAEVTCPSGYHIHIKSVKSYDDQIGCDRMDTGCAKRNLKSLCNEKRRCSPDATKVLCLFHERFASISSVCSDHEFNTTTIPVASVTSEHDKLSVLSLDDDHRVEIYEHALNRNLYLCSSGWDDFGASVLCKSFNRTWIGNATIVDKLSNITIAPFSLQCGGLESSLFSCNYTENENDCNTTKVAGAICWEGTNKLSKAKPGTRTSTLVVAVGVSVGFIGMVSIIIVVVFIRRRYIRENSDRKFSNFMSNTTDDNYLGQQDIALPQYPTNNKVLYSQVPNSNTDMTKKEDSQEYSYPSKDTESPYALSEEGVYDKTNERRHVVKDTDVYSRTVDTVYDSSEQHMRQERKEETYDHVFGQKTEDIYDQTTRT</sequence>
<dbReference type="Gene3D" id="3.10.250.10">
    <property type="entry name" value="SRCR-like domain"/>
    <property type="match status" value="1"/>
</dbReference>
<dbReference type="OrthoDB" id="6087622at2759"/>
<feature type="region of interest" description="Disordered" evidence="3">
    <location>
        <begin position="404"/>
        <end position="436"/>
    </location>
</feature>
<evidence type="ECO:0000256" key="1">
    <source>
        <dbReference type="ARBA" id="ARBA00023157"/>
    </source>
</evidence>
<keyword evidence="4" id="KW-0472">Membrane</keyword>
<evidence type="ECO:0000313" key="8">
    <source>
        <dbReference type="Proteomes" id="UP000507470"/>
    </source>
</evidence>
<dbReference type="CDD" id="cd22823">
    <property type="entry name" value="Gal_Rha_Lectin"/>
    <property type="match status" value="1"/>
</dbReference>
<organism evidence="7 8">
    <name type="scientific">Mytilus coruscus</name>
    <name type="common">Sea mussel</name>
    <dbReference type="NCBI Taxonomy" id="42192"/>
    <lineage>
        <taxon>Eukaryota</taxon>
        <taxon>Metazoa</taxon>
        <taxon>Spiralia</taxon>
        <taxon>Lophotrochozoa</taxon>
        <taxon>Mollusca</taxon>
        <taxon>Bivalvia</taxon>
        <taxon>Autobranchia</taxon>
        <taxon>Pteriomorphia</taxon>
        <taxon>Mytilida</taxon>
        <taxon>Mytiloidea</taxon>
        <taxon>Mytilidae</taxon>
        <taxon>Mytilinae</taxon>
        <taxon>Mytilus</taxon>
    </lineage>
</organism>
<dbReference type="InterPro" id="IPR001190">
    <property type="entry name" value="SRCR"/>
</dbReference>
<gene>
    <name evidence="7" type="ORF">MCOR_32655</name>
</gene>
<dbReference type="PROSITE" id="PS50287">
    <property type="entry name" value="SRCR_2"/>
    <property type="match status" value="1"/>
</dbReference>
<dbReference type="SMART" id="SM00202">
    <property type="entry name" value="SR"/>
    <property type="match status" value="1"/>
</dbReference>
<keyword evidence="4" id="KW-0812">Transmembrane</keyword>
<dbReference type="InterPro" id="IPR036772">
    <property type="entry name" value="SRCR-like_dom_sf"/>
</dbReference>
<keyword evidence="4" id="KW-1133">Transmembrane helix</keyword>
<dbReference type="Pfam" id="PF00530">
    <property type="entry name" value="SRCR"/>
    <property type="match status" value="1"/>
</dbReference>
<feature type="transmembrane region" description="Helical" evidence="4">
    <location>
        <begin position="335"/>
        <end position="358"/>
    </location>
</feature>
<dbReference type="SUPFAM" id="SSF56487">
    <property type="entry name" value="SRCR-like"/>
    <property type="match status" value="1"/>
</dbReference>
<evidence type="ECO:0000256" key="4">
    <source>
        <dbReference type="SAM" id="Phobius"/>
    </source>
</evidence>
<evidence type="ECO:0000256" key="5">
    <source>
        <dbReference type="SAM" id="SignalP"/>
    </source>
</evidence>
<proteinExistence type="predicted"/>
<evidence type="ECO:0000256" key="2">
    <source>
        <dbReference type="PROSITE-ProRule" id="PRU00196"/>
    </source>
</evidence>
<protein>
    <recommendedName>
        <fullName evidence="6">SRCR domain-containing protein</fullName>
    </recommendedName>
</protein>
<feature type="domain" description="SRCR" evidence="6">
    <location>
        <begin position="218"/>
        <end position="317"/>
    </location>
</feature>
<dbReference type="Proteomes" id="UP000507470">
    <property type="component" value="Unassembled WGS sequence"/>
</dbReference>
<evidence type="ECO:0000313" key="7">
    <source>
        <dbReference type="EMBL" id="CAC5398275.1"/>
    </source>
</evidence>
<feature type="disulfide bond" evidence="2">
    <location>
        <begin position="287"/>
        <end position="297"/>
    </location>
</feature>
<dbReference type="GO" id="GO:0016020">
    <property type="term" value="C:membrane"/>
    <property type="evidence" value="ECO:0007669"/>
    <property type="project" value="InterPro"/>
</dbReference>
<dbReference type="AlphaFoldDB" id="A0A6J8CQT3"/>
<evidence type="ECO:0000259" key="6">
    <source>
        <dbReference type="PROSITE" id="PS50287"/>
    </source>
</evidence>
<name>A0A6J8CQT3_MYTCO</name>